<dbReference type="AlphaFoldDB" id="W5JBX7"/>
<dbReference type="Pfam" id="PF01395">
    <property type="entry name" value="PBP_GOBP"/>
    <property type="match status" value="1"/>
</dbReference>
<dbReference type="eggNOG" id="ENOG502S7DV">
    <property type="taxonomic scope" value="Eukaryota"/>
</dbReference>
<evidence type="ECO:0000313" key="6">
    <source>
        <dbReference type="EnsemblMetazoa" id="ADAC006834-PA"/>
    </source>
</evidence>
<keyword evidence="3" id="KW-0964">Secreted</keyword>
<comment type="similarity">
    <text evidence="2">Belongs to the PBP/GOBP family.</text>
</comment>
<accession>W5JBX7</accession>
<organism evidence="5">
    <name type="scientific">Anopheles darlingi</name>
    <name type="common">Mosquito</name>
    <dbReference type="NCBI Taxonomy" id="43151"/>
    <lineage>
        <taxon>Eukaryota</taxon>
        <taxon>Metazoa</taxon>
        <taxon>Ecdysozoa</taxon>
        <taxon>Arthropoda</taxon>
        <taxon>Hexapoda</taxon>
        <taxon>Insecta</taxon>
        <taxon>Pterygota</taxon>
        <taxon>Neoptera</taxon>
        <taxon>Endopterygota</taxon>
        <taxon>Diptera</taxon>
        <taxon>Nematocera</taxon>
        <taxon>Culicoidea</taxon>
        <taxon>Culicidae</taxon>
        <taxon>Anophelinae</taxon>
        <taxon>Anopheles</taxon>
    </lineage>
</organism>
<dbReference type="SUPFAM" id="SSF47565">
    <property type="entry name" value="Insect pheromone/odorant-binding proteins"/>
    <property type="match status" value="1"/>
</dbReference>
<proteinExistence type="inferred from homology"/>
<dbReference type="EnsemblMetazoa" id="ADAC006834-RA">
    <property type="protein sequence ID" value="ADAC006834-PA"/>
    <property type="gene ID" value="ADAC006834"/>
</dbReference>
<sequence length="165" mass="18924">MTHARTRTRASGLQYASKCLLFGAWCVVLYALCAGCQRTPPRRDDTYPPPDALEFYKPYAKQCIAETGVSVAAVKRFSDEDVFEDDQKLKCYMECMFRVSNLTDSKGEVHLGKLLETIKPEFEDLALRMGAKCMKTKGKDLCERAFWYHKCWKLSDPVHYYLIGP</sequence>
<reference evidence="6" key="4">
    <citation type="submission" date="2015-06" db="UniProtKB">
        <authorList>
            <consortium name="EnsemblMetazoa"/>
        </authorList>
    </citation>
    <scope>IDENTIFICATION</scope>
</reference>
<dbReference type="InterPro" id="IPR006170">
    <property type="entry name" value="PBP/GOBP"/>
</dbReference>
<name>W5JBX7_ANODA</name>
<dbReference type="Proteomes" id="UP000000673">
    <property type="component" value="Unassembled WGS sequence"/>
</dbReference>
<protein>
    <submittedName>
        <fullName evidence="5">Odorant binding protein, antennal</fullName>
    </submittedName>
</protein>
<comment type="subcellular location">
    <subcellularLocation>
        <location evidence="1">Secreted</location>
    </subcellularLocation>
</comment>
<keyword evidence="4" id="KW-0732">Signal</keyword>
<dbReference type="FunFam" id="1.10.238.20:FF:000001">
    <property type="entry name" value="General odorant-binding protein lush"/>
    <property type="match status" value="1"/>
</dbReference>
<dbReference type="Gene3D" id="1.10.238.20">
    <property type="entry name" value="Pheromone/general odorant binding protein domain"/>
    <property type="match status" value="1"/>
</dbReference>
<evidence type="ECO:0000256" key="1">
    <source>
        <dbReference type="ARBA" id="ARBA00004613"/>
    </source>
</evidence>
<gene>
    <name evidence="5" type="ORF">AND_006834</name>
</gene>
<reference evidence="5" key="3">
    <citation type="journal article" date="2013" name="Nucleic Acids Res.">
        <title>The genome of Anopheles darlingi, the main neotropical malaria vector.</title>
        <authorList>
            <person name="Marinotti O."/>
            <person name="Cerqueira G.C."/>
            <person name="de Almeida L.G."/>
            <person name="Ferro M.I."/>
            <person name="Loreto E.L."/>
            <person name="Zaha A."/>
            <person name="Teixeira S.M."/>
            <person name="Wespiser A.R."/>
            <person name="Almeida E Silva A."/>
            <person name="Schlindwein A.D."/>
            <person name="Pacheco A.C."/>
            <person name="Silva A.L."/>
            <person name="Graveley B.R."/>
            <person name="Walenz B.P."/>
            <person name="Lima Bde A."/>
            <person name="Ribeiro C.A."/>
            <person name="Nunes-Silva C.G."/>
            <person name="de Carvalho C.R."/>
            <person name="Soares C.M."/>
            <person name="de Menezes C.B."/>
            <person name="Matiolli C."/>
            <person name="Caffrey D."/>
            <person name="Araujo D.A."/>
            <person name="de Oliveira D.M."/>
            <person name="Golenbock D."/>
            <person name="Grisard E.C."/>
            <person name="Fantinatti-Garboggini F."/>
            <person name="de Carvalho F.M."/>
            <person name="Barcellos F.G."/>
            <person name="Prosdocimi F."/>
            <person name="May G."/>
            <person name="Azevedo Junior G.M."/>
            <person name="Guimaraes G.M."/>
            <person name="Goldman G.H."/>
            <person name="Padilha I.Q."/>
            <person name="Batista Jda S."/>
            <person name="Ferro J.A."/>
            <person name="Ribeiro J.M."/>
            <person name="Fietto J.L."/>
            <person name="Dabbas K.M."/>
            <person name="Cerdeira L."/>
            <person name="Agnez-Lima L.F."/>
            <person name="Brocchi M."/>
            <person name="de Carvalho M.O."/>
            <person name="Teixeira Mde M."/>
            <person name="Diniz Maia Mde M."/>
            <person name="Goldman M.H."/>
            <person name="Cruz Schneider M.P."/>
            <person name="Felipe M.S."/>
            <person name="Hungria M."/>
            <person name="Nicolas M.F."/>
            <person name="Pereira M."/>
            <person name="Montes M.A."/>
            <person name="Cantao M.E."/>
            <person name="Vincentz M."/>
            <person name="Rafael M.S."/>
            <person name="Silverman N."/>
            <person name="Stoco P.H."/>
            <person name="Souza R.C."/>
            <person name="Vicentini R."/>
            <person name="Gazzinelli R.T."/>
            <person name="Neves Rde O."/>
            <person name="Silva R."/>
            <person name="Astolfi-Filho S."/>
            <person name="Maciel T.E."/>
            <person name="Urmenyi T.P."/>
            <person name="Tadei W.P."/>
            <person name="Camargo E.P."/>
            <person name="de Vasconcelos A.T."/>
        </authorList>
    </citation>
    <scope>NUCLEOTIDE SEQUENCE</scope>
</reference>
<dbReference type="GO" id="GO:0005615">
    <property type="term" value="C:extracellular space"/>
    <property type="evidence" value="ECO:0007669"/>
    <property type="project" value="TreeGrafter"/>
</dbReference>
<evidence type="ECO:0000256" key="2">
    <source>
        <dbReference type="ARBA" id="ARBA00008098"/>
    </source>
</evidence>
<dbReference type="SMART" id="SM00708">
    <property type="entry name" value="PhBP"/>
    <property type="match status" value="1"/>
</dbReference>
<keyword evidence="7" id="KW-1185">Reference proteome</keyword>
<evidence type="ECO:0000313" key="5">
    <source>
        <dbReference type="EMBL" id="ETN61506.1"/>
    </source>
</evidence>
<evidence type="ECO:0000256" key="4">
    <source>
        <dbReference type="ARBA" id="ARBA00022729"/>
    </source>
</evidence>
<dbReference type="OMA" id="CERAFWY"/>
<dbReference type="GO" id="GO:0005549">
    <property type="term" value="F:odorant binding"/>
    <property type="evidence" value="ECO:0007669"/>
    <property type="project" value="InterPro"/>
</dbReference>
<dbReference type="VEuPathDB" id="VectorBase:ADAR2_010370"/>
<dbReference type="GO" id="GO:0007608">
    <property type="term" value="P:sensory perception of smell"/>
    <property type="evidence" value="ECO:0007669"/>
    <property type="project" value="TreeGrafter"/>
</dbReference>
<evidence type="ECO:0000256" key="3">
    <source>
        <dbReference type="ARBA" id="ARBA00022525"/>
    </source>
</evidence>
<reference evidence="5 7" key="1">
    <citation type="journal article" date="2010" name="BMC Genomics">
        <title>Combination of measures distinguishes pre-miRNAs from other stem-loops in the genome of the newly sequenced Anopheles darlingi.</title>
        <authorList>
            <person name="Mendes N.D."/>
            <person name="Freitas A.T."/>
            <person name="Vasconcelos A.T."/>
            <person name="Sagot M.F."/>
        </authorList>
    </citation>
    <scope>NUCLEOTIDE SEQUENCE</scope>
</reference>
<dbReference type="HOGENOM" id="CLU_107288_1_0_1"/>
<dbReference type="EMBL" id="ADMH02001665">
    <property type="protein sequence ID" value="ETN61506.1"/>
    <property type="molecule type" value="Genomic_DNA"/>
</dbReference>
<evidence type="ECO:0000313" key="7">
    <source>
        <dbReference type="Proteomes" id="UP000000673"/>
    </source>
</evidence>
<dbReference type="PANTHER" id="PTHR11857">
    <property type="entry name" value="ODORANT BINDING PROTEIN-RELATED"/>
    <property type="match status" value="1"/>
</dbReference>
<dbReference type="InterPro" id="IPR036728">
    <property type="entry name" value="PBP_GOBP_sf"/>
</dbReference>
<dbReference type="CDD" id="cd23992">
    <property type="entry name" value="PBP_GOBP"/>
    <property type="match status" value="1"/>
</dbReference>
<dbReference type="VEuPathDB" id="VectorBase:ADAC006834"/>
<reference evidence="5" key="2">
    <citation type="submission" date="2010-05" db="EMBL/GenBank/DDBJ databases">
        <authorList>
            <person name="Almeida L.G."/>
            <person name="Nicolas M.F."/>
            <person name="Souza R.C."/>
            <person name="Vasconcelos A.T.R."/>
        </authorList>
    </citation>
    <scope>NUCLEOTIDE SEQUENCE</scope>
</reference>
<dbReference type="PANTHER" id="PTHR11857:SF45">
    <property type="entry name" value="GENERAL ODORANT-BINDING PROTEIN 83A-RELATED"/>
    <property type="match status" value="1"/>
</dbReference>
<dbReference type="PRINTS" id="PR00485">
    <property type="entry name" value="MEALWORMBTLB"/>
</dbReference>